<dbReference type="SUPFAM" id="SSF52540">
    <property type="entry name" value="P-loop containing nucleoside triphosphate hydrolases"/>
    <property type="match status" value="2"/>
</dbReference>
<keyword evidence="3" id="KW-1185">Reference proteome</keyword>
<keyword evidence="1" id="KW-0175">Coiled coil</keyword>
<dbReference type="GO" id="GO:0000731">
    <property type="term" value="P:DNA synthesis involved in DNA repair"/>
    <property type="evidence" value="ECO:0007669"/>
    <property type="project" value="TreeGrafter"/>
</dbReference>
<dbReference type="EMBL" id="FUXM01000003">
    <property type="protein sequence ID" value="SJZ60220.1"/>
    <property type="molecule type" value="Genomic_DNA"/>
</dbReference>
<name>A0A1T4LZP6_9FIRM</name>
<dbReference type="InterPro" id="IPR027417">
    <property type="entry name" value="P-loop_NTPase"/>
</dbReference>
<gene>
    <name evidence="2" type="ORF">SAMN02745885_00357</name>
</gene>
<feature type="coiled-coil region" evidence="1">
    <location>
        <begin position="231"/>
        <end position="365"/>
    </location>
</feature>
<feature type="coiled-coil region" evidence="1">
    <location>
        <begin position="421"/>
        <end position="455"/>
    </location>
</feature>
<evidence type="ECO:0000313" key="3">
    <source>
        <dbReference type="Proteomes" id="UP000189933"/>
    </source>
</evidence>
<dbReference type="PANTHER" id="PTHR32182:SF0">
    <property type="entry name" value="DNA REPLICATION AND REPAIR PROTEIN RECF"/>
    <property type="match status" value="1"/>
</dbReference>
<dbReference type="Gene3D" id="3.40.1140.10">
    <property type="match status" value="1"/>
</dbReference>
<reference evidence="3" key="1">
    <citation type="submission" date="2017-02" db="EMBL/GenBank/DDBJ databases">
        <authorList>
            <person name="Varghese N."/>
            <person name="Submissions S."/>
        </authorList>
    </citation>
    <scope>NUCLEOTIDE SEQUENCE [LARGE SCALE GENOMIC DNA]</scope>
    <source>
        <strain evidence="3">DSM 16521</strain>
    </source>
</reference>
<evidence type="ECO:0000256" key="1">
    <source>
        <dbReference type="SAM" id="Coils"/>
    </source>
</evidence>
<organism evidence="2 3">
    <name type="scientific">Carboxydocella sporoproducens DSM 16521</name>
    <dbReference type="NCBI Taxonomy" id="1121270"/>
    <lineage>
        <taxon>Bacteria</taxon>
        <taxon>Bacillati</taxon>
        <taxon>Bacillota</taxon>
        <taxon>Clostridia</taxon>
        <taxon>Eubacteriales</taxon>
        <taxon>Clostridiales Family XVI. Incertae Sedis</taxon>
        <taxon>Carboxydocella</taxon>
    </lineage>
</organism>
<dbReference type="Proteomes" id="UP000189933">
    <property type="component" value="Unassembled WGS sequence"/>
</dbReference>
<proteinExistence type="predicted"/>
<sequence>MKDLTGIKLINWHYFTNETIRIKNSVLLTGDNGSGKSTILDAMQYVLVADLRKIKFNVSAHDETKRDLLGYLRCKTGNDRSDGRKFLRQGDITSFVVLEFFDTDKQKPFLLGVVADSYADDINWDSRFFKIENQALADELFFLPGTRRPRNIKVFRDHLKKLSGATLYPSADQYRRDLLQKLGSLNERFFELLVKAISFKPITDIREFVYNYVLDAKPIQIEAMVENFRRYSEYRNLARQTREKIEDLTAILDRYQEIRNQQETARMQEYIIKGATAVGLRAELEANLRDSARKEEDLNRIKSELAGLANREEVLEGECNGYREALAASSTYQLIKDLEREISWLEVEEKRLEQDRQMLQELAAAELASLRRLLAANCLTESEKLTLAPLPPLLTALSQGQGGEEAAAVLAAGLAALKEVQARLDQEIWTLKGRLQELTEREEKLRSELAQLRQGRFAYDRRITDLQAVIRQGFRQDKGLEVEVSILCELLEIRDEKWRDAVEGFLNTQRFDLLVEPRYFDYALTLYERYKRQKGISGVGLVNTRAVEKFIDRVEANALAEEVLTDNPYARGYVNQLLGNVIKCETEQELKYHRRAITPTCMTYQNNTARQINFKVYETPYIGEKAIPKQIAKKEGELAELVREREQLAAMLAERESWRRETAYKEGSYAKLTDRLSAITRLAAIRDELAAKRAELDRMDRSDLEALQGQLALRQAELKQVREQINLRNREAGAAEEALKRARNLQLELKLQAEAAEAEWEEFKRRYPELAVRGEESLQKELARKKPREVAESFRINYQGLLTQINTKQQQLMSLQSQYNNRWHFGGRIDGNDIAEYRAEYQKLADSELPEYEEKILQAQKEAEEEFKEHFIYKLKENIELAQSQFNTLNDALKDIAFGSDKYRFLVTPSQKYKRFYDMIMDTDLLGGGESLFASHFRERHREAMDELFERMENQHLEAVKENVELFTDYRTFLDYDIKIYHANGEVSTFSKVCREKSGGETQTPYYVAIVASFLQLYRLKHNRAAARLVMFDEAFNRMDSDRVENFLRFLRDLGLQALIAAPTDKCEYIAPYVGTTLLVMRDGHSSWIEDYKVLKEEMLRR</sequence>
<protein>
    <submittedName>
        <fullName evidence="2">Uncharacterized protein YPO0396</fullName>
    </submittedName>
</protein>
<dbReference type="Pfam" id="PF13555">
    <property type="entry name" value="AAA_29"/>
    <property type="match status" value="1"/>
</dbReference>
<evidence type="ECO:0000313" key="2">
    <source>
        <dbReference type="EMBL" id="SJZ60220.1"/>
    </source>
</evidence>
<feature type="coiled-coil region" evidence="1">
    <location>
        <begin position="631"/>
        <end position="759"/>
    </location>
</feature>
<dbReference type="PANTHER" id="PTHR32182">
    <property type="entry name" value="DNA REPLICATION AND REPAIR PROTEIN RECF"/>
    <property type="match status" value="1"/>
</dbReference>
<dbReference type="OrthoDB" id="174137at2"/>
<dbReference type="AlphaFoldDB" id="A0A1T4LZP6"/>
<accession>A0A1T4LZP6</accession>
<dbReference type="GO" id="GO:0006302">
    <property type="term" value="P:double-strand break repair"/>
    <property type="evidence" value="ECO:0007669"/>
    <property type="project" value="TreeGrafter"/>
</dbReference>
<dbReference type="Gene3D" id="3.40.50.300">
    <property type="entry name" value="P-loop containing nucleotide triphosphate hydrolases"/>
    <property type="match status" value="1"/>
</dbReference>
<dbReference type="Pfam" id="PF13558">
    <property type="entry name" value="SbcC_Walker_B"/>
    <property type="match status" value="1"/>
</dbReference>
<dbReference type="RefSeq" id="WP_159071919.1">
    <property type="nucleotide sequence ID" value="NZ_FUXM01000003.1"/>
</dbReference>